<comment type="caution">
    <text evidence="1">The sequence shown here is derived from an EMBL/GenBank/DDBJ whole genome shotgun (WGS) entry which is preliminary data.</text>
</comment>
<protein>
    <submittedName>
        <fullName evidence="1">Uncharacterized protein</fullName>
    </submittedName>
</protein>
<sequence length="97" mass="11466">MFERLDLLSQHPTDKALDILYEEFDKALLAGEFEAVDIYMRHAIVSRYRVETLVGFLTISFQWKDHLKERPGFYARVKARVEKSYPDRAEKILMGLE</sequence>
<gene>
    <name evidence="1" type="ORF">LCGC14_1178530</name>
</gene>
<accession>A0A0F9P5R9</accession>
<evidence type="ECO:0000313" key="1">
    <source>
        <dbReference type="EMBL" id="KKM96385.1"/>
    </source>
</evidence>
<dbReference type="AlphaFoldDB" id="A0A0F9P5R9"/>
<organism evidence="1">
    <name type="scientific">marine sediment metagenome</name>
    <dbReference type="NCBI Taxonomy" id="412755"/>
    <lineage>
        <taxon>unclassified sequences</taxon>
        <taxon>metagenomes</taxon>
        <taxon>ecological metagenomes</taxon>
    </lineage>
</organism>
<dbReference type="EMBL" id="LAZR01005888">
    <property type="protein sequence ID" value="KKM96385.1"/>
    <property type="molecule type" value="Genomic_DNA"/>
</dbReference>
<name>A0A0F9P5R9_9ZZZZ</name>
<proteinExistence type="predicted"/>
<reference evidence="1" key="1">
    <citation type="journal article" date="2015" name="Nature">
        <title>Complex archaea that bridge the gap between prokaryotes and eukaryotes.</title>
        <authorList>
            <person name="Spang A."/>
            <person name="Saw J.H."/>
            <person name="Jorgensen S.L."/>
            <person name="Zaremba-Niedzwiedzka K."/>
            <person name="Martijn J."/>
            <person name="Lind A.E."/>
            <person name="van Eijk R."/>
            <person name="Schleper C."/>
            <person name="Guy L."/>
            <person name="Ettema T.J."/>
        </authorList>
    </citation>
    <scope>NUCLEOTIDE SEQUENCE</scope>
</reference>